<name>A0A1G9NUF7_9FIRM</name>
<dbReference type="EC" id="2.3.1.275" evidence="10"/>
<dbReference type="NCBIfam" id="TIGR00023">
    <property type="entry name" value="glycerol-3-phosphate 1-O-acyltransferase PlsY"/>
    <property type="match status" value="1"/>
</dbReference>
<comment type="pathway">
    <text evidence="10">Lipid metabolism; phospholipid metabolism.</text>
</comment>
<keyword evidence="12" id="KW-1185">Reference proteome</keyword>
<feature type="transmembrane region" description="Helical" evidence="10">
    <location>
        <begin position="6"/>
        <end position="27"/>
    </location>
</feature>
<keyword evidence="7 10" id="KW-0472">Membrane</keyword>
<evidence type="ECO:0000256" key="6">
    <source>
        <dbReference type="ARBA" id="ARBA00023098"/>
    </source>
</evidence>
<evidence type="ECO:0000256" key="8">
    <source>
        <dbReference type="ARBA" id="ARBA00023209"/>
    </source>
</evidence>
<dbReference type="GO" id="GO:0043772">
    <property type="term" value="F:acyl-phosphate glycerol-3-phosphate acyltransferase activity"/>
    <property type="evidence" value="ECO:0007669"/>
    <property type="project" value="UniProtKB-UniRule"/>
</dbReference>
<dbReference type="UniPathway" id="UPA00085"/>
<keyword evidence="5 10" id="KW-1133">Transmembrane helix</keyword>
<dbReference type="GO" id="GO:0008654">
    <property type="term" value="P:phospholipid biosynthetic process"/>
    <property type="evidence" value="ECO:0007669"/>
    <property type="project" value="UniProtKB-UniRule"/>
</dbReference>
<dbReference type="Proteomes" id="UP000199476">
    <property type="component" value="Unassembled WGS sequence"/>
</dbReference>
<dbReference type="GO" id="GO:0005886">
    <property type="term" value="C:plasma membrane"/>
    <property type="evidence" value="ECO:0007669"/>
    <property type="project" value="UniProtKB-SubCell"/>
</dbReference>
<keyword evidence="3 10" id="KW-0808">Transferase</keyword>
<dbReference type="InterPro" id="IPR003811">
    <property type="entry name" value="G3P_acylTferase_PlsY"/>
</dbReference>
<keyword evidence="4 10" id="KW-0812">Transmembrane</keyword>
<evidence type="ECO:0000313" key="11">
    <source>
        <dbReference type="EMBL" id="SDL90226.1"/>
    </source>
</evidence>
<feature type="transmembrane region" description="Helical" evidence="10">
    <location>
        <begin position="81"/>
        <end position="101"/>
    </location>
</feature>
<protein>
    <recommendedName>
        <fullName evidence="10">Glycerol-3-phosphate acyltransferase</fullName>
    </recommendedName>
    <alternativeName>
        <fullName evidence="10">Acyl-PO4 G3P acyltransferase</fullName>
    </alternativeName>
    <alternativeName>
        <fullName evidence="10">Acyl-phosphate--glycerol-3-phosphate acyltransferase</fullName>
    </alternativeName>
    <alternativeName>
        <fullName evidence="10">G3P acyltransferase</fullName>
        <shortName evidence="10">GPAT</shortName>
        <ecNumber evidence="10">2.3.1.275</ecNumber>
    </alternativeName>
    <alternativeName>
        <fullName evidence="10">Lysophosphatidic acid synthase</fullName>
        <shortName evidence="10">LPA synthase</shortName>
    </alternativeName>
</protein>
<evidence type="ECO:0000256" key="4">
    <source>
        <dbReference type="ARBA" id="ARBA00022692"/>
    </source>
</evidence>
<keyword evidence="2 10" id="KW-0444">Lipid biosynthesis</keyword>
<dbReference type="AlphaFoldDB" id="A0A1G9NUF7"/>
<keyword evidence="8 10" id="KW-0594">Phospholipid biosynthesis</keyword>
<dbReference type="PANTHER" id="PTHR30309:SF0">
    <property type="entry name" value="GLYCEROL-3-PHOSPHATE ACYLTRANSFERASE-RELATED"/>
    <property type="match status" value="1"/>
</dbReference>
<organism evidence="11 12">
    <name type="scientific">Halarsenatibacter silvermanii</name>
    <dbReference type="NCBI Taxonomy" id="321763"/>
    <lineage>
        <taxon>Bacteria</taxon>
        <taxon>Bacillati</taxon>
        <taxon>Bacillota</taxon>
        <taxon>Clostridia</taxon>
        <taxon>Halanaerobiales</taxon>
        <taxon>Halarsenatibacteraceae</taxon>
        <taxon>Halarsenatibacter</taxon>
    </lineage>
</organism>
<evidence type="ECO:0000313" key="12">
    <source>
        <dbReference type="Proteomes" id="UP000199476"/>
    </source>
</evidence>
<dbReference type="EMBL" id="FNGO01000011">
    <property type="protein sequence ID" value="SDL90226.1"/>
    <property type="molecule type" value="Genomic_DNA"/>
</dbReference>
<evidence type="ECO:0000256" key="2">
    <source>
        <dbReference type="ARBA" id="ARBA00022516"/>
    </source>
</evidence>
<accession>A0A1G9NUF7</accession>
<dbReference type="Pfam" id="PF02660">
    <property type="entry name" value="G3P_acyltransf"/>
    <property type="match status" value="1"/>
</dbReference>
<comment type="function">
    <text evidence="10">Catalyzes the transfer of an acyl group from acyl-phosphate (acyl-PO(4)) to glycerol-3-phosphate (G3P) to form lysophosphatidic acid (LPA). This enzyme utilizes acyl-phosphate as fatty acyl donor, but not acyl-CoA or acyl-ACP.</text>
</comment>
<dbReference type="RefSeq" id="WP_089760218.1">
    <property type="nucleotide sequence ID" value="NZ_FNGO01000011.1"/>
</dbReference>
<comment type="similarity">
    <text evidence="10">Belongs to the PlsY family.</text>
</comment>
<dbReference type="HAMAP" id="MF_01043">
    <property type="entry name" value="PlsY"/>
    <property type="match status" value="1"/>
</dbReference>
<comment type="subunit">
    <text evidence="10">Probably interacts with PlsX.</text>
</comment>
<evidence type="ECO:0000256" key="9">
    <source>
        <dbReference type="ARBA" id="ARBA00023264"/>
    </source>
</evidence>
<dbReference type="OrthoDB" id="9777124at2"/>
<keyword evidence="1 10" id="KW-1003">Cell membrane</keyword>
<dbReference type="PANTHER" id="PTHR30309">
    <property type="entry name" value="INNER MEMBRANE PROTEIN YGIH"/>
    <property type="match status" value="1"/>
</dbReference>
<keyword evidence="11" id="KW-0012">Acyltransferase</keyword>
<evidence type="ECO:0000256" key="5">
    <source>
        <dbReference type="ARBA" id="ARBA00022989"/>
    </source>
</evidence>
<evidence type="ECO:0000256" key="1">
    <source>
        <dbReference type="ARBA" id="ARBA00022475"/>
    </source>
</evidence>
<feature type="transmembrane region" description="Helical" evidence="10">
    <location>
        <begin position="113"/>
        <end position="134"/>
    </location>
</feature>
<evidence type="ECO:0000256" key="3">
    <source>
        <dbReference type="ARBA" id="ARBA00022679"/>
    </source>
</evidence>
<reference evidence="11 12" key="1">
    <citation type="submission" date="2016-10" db="EMBL/GenBank/DDBJ databases">
        <authorList>
            <person name="de Groot N.N."/>
        </authorList>
    </citation>
    <scope>NUCLEOTIDE SEQUENCE [LARGE SCALE GENOMIC DNA]</scope>
    <source>
        <strain evidence="11 12">SLAS-1</strain>
    </source>
</reference>
<feature type="transmembrane region" description="Helical" evidence="10">
    <location>
        <begin position="48"/>
        <end position="75"/>
    </location>
</feature>
<feature type="transmembrane region" description="Helical" evidence="10">
    <location>
        <begin position="166"/>
        <end position="184"/>
    </location>
</feature>
<dbReference type="SMART" id="SM01207">
    <property type="entry name" value="G3P_acyltransf"/>
    <property type="match status" value="1"/>
</dbReference>
<keyword evidence="9 10" id="KW-1208">Phospholipid metabolism</keyword>
<evidence type="ECO:0000256" key="7">
    <source>
        <dbReference type="ARBA" id="ARBA00023136"/>
    </source>
</evidence>
<comment type="subcellular location">
    <subcellularLocation>
        <location evidence="10">Cell membrane</location>
        <topology evidence="10">Multi-pass membrane protein</topology>
    </subcellularLocation>
</comment>
<keyword evidence="6 10" id="KW-0443">Lipid metabolism</keyword>
<comment type="catalytic activity">
    <reaction evidence="10">
        <text>an acyl phosphate + sn-glycerol 3-phosphate = a 1-acyl-sn-glycero-3-phosphate + phosphate</text>
        <dbReference type="Rhea" id="RHEA:34075"/>
        <dbReference type="ChEBI" id="CHEBI:43474"/>
        <dbReference type="ChEBI" id="CHEBI:57597"/>
        <dbReference type="ChEBI" id="CHEBI:57970"/>
        <dbReference type="ChEBI" id="CHEBI:59918"/>
        <dbReference type="EC" id="2.3.1.275"/>
    </reaction>
</comment>
<dbReference type="STRING" id="321763.SAMN04488692_11135"/>
<evidence type="ECO:0000256" key="10">
    <source>
        <dbReference type="HAMAP-Rule" id="MF_01043"/>
    </source>
</evidence>
<proteinExistence type="inferred from homology"/>
<sequence>MRLVILILFAYLMGSIPTGFIITMKMLNIDIRKHGSGNVGATNAARKLGFKMGALVALADILKGFFPVLIAGFVLSNNYPASAIYLVGIAAILGHDNSIFLKFDGGKGVATTFGVMLGISPPGFLIMALIWLGISFTLKIVSVASLIGAFSLPVTAYILSGDYYQVLFAAIIFLSIVVTHRGNIQRLLRGEENPINLNDS</sequence>
<gene>
    <name evidence="10" type="primary">plsY</name>
    <name evidence="11" type="ORF">SAMN04488692_11135</name>
</gene>